<sequence>MKKTILLILFLFTGIVTAIGFGFHHLFPFKELPYDDDQKGLRDQVLIKFSHVVAENTPKGLAVDRFARLVEEKSDGRIKVAVFPNGSLYSDIEEVSALEEGTVQMIAPATSKLQMLSPKWGVLDLPFIFPNEEAVRHGLEGSIGKELLQTFDGTDIKGLALWSNGFKQLTTNEKVIKKPKDVSGQKFRIMQSPVLDAQFTMLRADGIQHQFNDTYSLLDRKEIDGEENTVSNIYSKGFYNVQQNMTITNHGYLAYAVMINRSFWDEQDEETKNIILEAMKEATAWNEKEALEKNKEQLQYIRENSSMKIHTLTKKERKEWLNALSPLYKKYEEEFGPSLMKEAIKLRDGNF</sequence>
<keyword evidence="3" id="KW-0732">Signal</keyword>
<dbReference type="EMBL" id="CP011974">
    <property type="protein sequence ID" value="AKO93735.1"/>
    <property type="molecule type" value="Genomic_DNA"/>
</dbReference>
<dbReference type="AlphaFoldDB" id="A0A0H4KJG4"/>
<reference evidence="4 5" key="1">
    <citation type="journal article" date="2015" name="PLoS ONE">
        <title>Genome Sequence of Bacillus endophyticus and Analysis of Its Companion Mechanism in the Ketogulonigenium vulgare-Bacillus Strain Consortium.</title>
        <authorList>
            <person name="Jia N."/>
            <person name="Du J."/>
            <person name="Ding M.Z."/>
            <person name="Gao F."/>
            <person name="Yuan Y.J."/>
        </authorList>
    </citation>
    <scope>NUCLEOTIDE SEQUENCE [LARGE SCALE GENOMIC DNA]</scope>
    <source>
        <strain evidence="4 5">Hbe603</strain>
    </source>
</reference>
<evidence type="ECO:0000256" key="1">
    <source>
        <dbReference type="ARBA" id="ARBA00009023"/>
    </source>
</evidence>
<evidence type="ECO:0000313" key="4">
    <source>
        <dbReference type="EMBL" id="AKO93735.1"/>
    </source>
</evidence>
<dbReference type="GO" id="GO:0030288">
    <property type="term" value="C:outer membrane-bounded periplasmic space"/>
    <property type="evidence" value="ECO:0007669"/>
    <property type="project" value="InterPro"/>
</dbReference>
<dbReference type="Gene3D" id="3.40.190.170">
    <property type="entry name" value="Bacterial extracellular solute-binding protein, family 7"/>
    <property type="match status" value="1"/>
</dbReference>
<dbReference type="PANTHER" id="PTHR33376">
    <property type="match status" value="1"/>
</dbReference>
<dbReference type="Proteomes" id="UP000036202">
    <property type="component" value="Chromosome"/>
</dbReference>
<name>A0A0H4KJG4_9BACI</name>
<accession>A0A0H4KJG4</accession>
<dbReference type="PATRIC" id="fig|135735.6.peg.3755"/>
<dbReference type="PIRSF" id="PIRSF006470">
    <property type="entry name" value="DctB"/>
    <property type="match status" value="1"/>
</dbReference>
<dbReference type="NCBIfam" id="NF037995">
    <property type="entry name" value="TRAP_S1"/>
    <property type="match status" value="1"/>
</dbReference>
<dbReference type="OrthoDB" id="9776801at2"/>
<dbReference type="Pfam" id="PF03480">
    <property type="entry name" value="DctP"/>
    <property type="match status" value="1"/>
</dbReference>
<evidence type="ECO:0000256" key="2">
    <source>
        <dbReference type="ARBA" id="ARBA00022448"/>
    </source>
</evidence>
<keyword evidence="5" id="KW-1185">Reference proteome</keyword>
<comment type="similarity">
    <text evidence="1">Belongs to the bacterial solute-binding protein 7 family.</text>
</comment>
<dbReference type="PANTHER" id="PTHR33376:SF7">
    <property type="entry name" value="C4-DICARBOXYLATE-BINDING PROTEIN DCTB"/>
    <property type="match status" value="1"/>
</dbReference>
<keyword evidence="2" id="KW-0813">Transport</keyword>
<protein>
    <submittedName>
        <fullName evidence="4">C4-dicarboxylate ABC transporter</fullName>
    </submittedName>
</protein>
<dbReference type="InterPro" id="IPR018389">
    <property type="entry name" value="DctP_fam"/>
</dbReference>
<dbReference type="GO" id="GO:0055085">
    <property type="term" value="P:transmembrane transport"/>
    <property type="evidence" value="ECO:0007669"/>
    <property type="project" value="InterPro"/>
</dbReference>
<reference evidence="5" key="2">
    <citation type="submission" date="2015-06" db="EMBL/GenBank/DDBJ databases">
        <title>Genome Sequence of Bacillus endophyticus and Analysis of its Companion Mechanism in the Ketogulonigenium vulgare-Bacillus strain Consortium.</title>
        <authorList>
            <person name="Jia N."/>
            <person name="Du J."/>
            <person name="Ding M.-Z."/>
            <person name="Gao F."/>
            <person name="Yuan Y.-J."/>
        </authorList>
    </citation>
    <scope>NUCLEOTIDE SEQUENCE [LARGE SCALE GENOMIC DNA]</scope>
    <source>
        <strain evidence="5">Hbe603</strain>
    </source>
</reference>
<evidence type="ECO:0000256" key="3">
    <source>
        <dbReference type="ARBA" id="ARBA00022729"/>
    </source>
</evidence>
<dbReference type="InterPro" id="IPR038404">
    <property type="entry name" value="TRAP_DctP_sf"/>
</dbReference>
<gene>
    <name evidence="4" type="ORF">BEH_17650</name>
</gene>
<dbReference type="RefSeq" id="WP_046217775.1">
    <property type="nucleotide sequence ID" value="NZ_CP011974.1"/>
</dbReference>
<proteinExistence type="inferred from homology"/>
<dbReference type="InterPro" id="IPR004682">
    <property type="entry name" value="TRAP_DctP"/>
</dbReference>
<evidence type="ECO:0000313" key="5">
    <source>
        <dbReference type="Proteomes" id="UP000036202"/>
    </source>
</evidence>
<dbReference type="NCBIfam" id="TIGR00787">
    <property type="entry name" value="dctP"/>
    <property type="match status" value="1"/>
</dbReference>
<organism evidence="4 5">
    <name type="scientific">Priestia filamentosa</name>
    <dbReference type="NCBI Taxonomy" id="1402861"/>
    <lineage>
        <taxon>Bacteria</taxon>
        <taxon>Bacillati</taxon>
        <taxon>Bacillota</taxon>
        <taxon>Bacilli</taxon>
        <taxon>Bacillales</taxon>
        <taxon>Bacillaceae</taxon>
        <taxon>Priestia</taxon>
    </lineage>
</organism>
<dbReference type="KEGG" id="beo:BEH_17650"/>